<dbReference type="SUPFAM" id="SSF47954">
    <property type="entry name" value="Cyclin-like"/>
    <property type="match status" value="1"/>
</dbReference>
<name>A0A9W7XX11_9FUNG</name>
<proteinExistence type="predicted"/>
<dbReference type="InterPro" id="IPR036915">
    <property type="entry name" value="Cyclin-like_sf"/>
</dbReference>
<feature type="compositionally biased region" description="Polar residues" evidence="1">
    <location>
        <begin position="558"/>
        <end position="572"/>
    </location>
</feature>
<gene>
    <name evidence="3" type="primary">PCL1_3</name>
    <name evidence="3" type="ORF">LPJ53_003046</name>
</gene>
<evidence type="ECO:0000259" key="2">
    <source>
        <dbReference type="Pfam" id="PF00134"/>
    </source>
</evidence>
<dbReference type="CDD" id="cd20557">
    <property type="entry name" value="CYCLIN_ScPCL1-like"/>
    <property type="match status" value="1"/>
</dbReference>
<feature type="compositionally biased region" description="Polar residues" evidence="1">
    <location>
        <begin position="411"/>
        <end position="427"/>
    </location>
</feature>
<dbReference type="GO" id="GO:0005634">
    <property type="term" value="C:nucleus"/>
    <property type="evidence" value="ECO:0007669"/>
    <property type="project" value="TreeGrafter"/>
</dbReference>
<accession>A0A9W7XX11</accession>
<dbReference type="GO" id="GO:0000307">
    <property type="term" value="C:cyclin-dependent protein kinase holoenzyme complex"/>
    <property type="evidence" value="ECO:0007669"/>
    <property type="project" value="TreeGrafter"/>
</dbReference>
<dbReference type="InterPro" id="IPR013922">
    <property type="entry name" value="Cyclin_PHO80-like"/>
</dbReference>
<feature type="region of interest" description="Disordered" evidence="1">
    <location>
        <begin position="444"/>
        <end position="481"/>
    </location>
</feature>
<dbReference type="InterPro" id="IPR006671">
    <property type="entry name" value="Cyclin_N"/>
</dbReference>
<feature type="region of interest" description="Disordered" evidence="1">
    <location>
        <begin position="558"/>
        <end position="597"/>
    </location>
</feature>
<feature type="compositionally biased region" description="Polar residues" evidence="1">
    <location>
        <begin position="451"/>
        <end position="465"/>
    </location>
</feature>
<protein>
    <submittedName>
        <fullName evidence="3">PHO85 cyclin-1</fullName>
    </submittedName>
</protein>
<comment type="caution">
    <text evidence="3">The sequence shown here is derived from an EMBL/GenBank/DDBJ whole genome shotgun (WGS) entry which is preliminary data.</text>
</comment>
<feature type="region of interest" description="Disordered" evidence="1">
    <location>
        <begin position="37"/>
        <end position="81"/>
    </location>
</feature>
<evidence type="ECO:0000313" key="4">
    <source>
        <dbReference type="Proteomes" id="UP001149813"/>
    </source>
</evidence>
<keyword evidence="4" id="KW-1185">Reference proteome</keyword>
<feature type="region of interest" description="Disordered" evidence="1">
    <location>
        <begin position="266"/>
        <end position="288"/>
    </location>
</feature>
<feature type="domain" description="Cyclin N-terminal" evidence="2">
    <location>
        <begin position="88"/>
        <end position="182"/>
    </location>
</feature>
<dbReference type="EMBL" id="JANBOJ010000106">
    <property type="protein sequence ID" value="KAJ1722549.1"/>
    <property type="molecule type" value="Genomic_DNA"/>
</dbReference>
<dbReference type="OrthoDB" id="10250320at2759"/>
<sequence length="696" mass="74735">MSTPLTSRTLDTIQCEITKDMIATIASQARQVIPCNPAPALTGSDRASAQHSSGTDHAHSRSGTNERLPSPPSTPGGASLSSVPPLDTFITNLVLRSRVQAGTLICTLVYLHRLRKRLPKEARGMECTCHRIFLATLIVAGKYLNDASPKNKYWARYSTVFTVAEVNLMEKQLLFLLDFDLRIDNEDLNEAASVFASGSAGHETPLTPTTPPPFGSLKSSTSSYTKSGHTQLPVQIQTQQASKIYPSTLGLGGHHTSQQVAPVPSSATATISRDHSNRHSVSYQQRSASEYRESYSRSAAGPLTHISENDKMQLQPSPKKRAVSRGYHENIPQPSPVYYCNTSVSAGSSASLVSASTACFLQPLEQASLNYASSRYQQQRYDPSATRTGHGPVRTLPRTSSSIPSLRAIPSGNTTTASSPQSGNVYATTRAPRGKRVLRHQSTLPDLYSGDSGSMLQSLSSQDSNLPALPPPARLASGSYTSESSPVNTLVYDHSPATAPATVAAATGGYMRRQTLRAPSVQAQPVNVHSDVHSTLPVSALSALSVAPEYADITADDSTLTNNRKVQPQYSELRTDSQESGDQNSSDNSAGGNGGWHLKSKILHPLSTWFRSTRQQQQHASHSNSAADANTDAAAGGGGCRDERDHKYSTYACDAKAHRSKGDHRRDSRLAFANMPPLCLEPPVSSSAFSSKYMSN</sequence>
<feature type="compositionally biased region" description="Low complexity" evidence="1">
    <location>
        <begin position="216"/>
        <end position="227"/>
    </location>
</feature>
<feature type="compositionally biased region" description="Low complexity" evidence="1">
    <location>
        <begin position="580"/>
        <end position="590"/>
    </location>
</feature>
<dbReference type="Gene3D" id="1.10.472.10">
    <property type="entry name" value="Cyclin-like"/>
    <property type="match status" value="1"/>
</dbReference>
<evidence type="ECO:0000256" key="1">
    <source>
        <dbReference type="SAM" id="MobiDB-lite"/>
    </source>
</evidence>
<dbReference type="AlphaFoldDB" id="A0A9W7XX11"/>
<dbReference type="GO" id="GO:0019901">
    <property type="term" value="F:protein kinase binding"/>
    <property type="evidence" value="ECO:0007669"/>
    <property type="project" value="InterPro"/>
</dbReference>
<dbReference type="PANTHER" id="PTHR15615:SF10">
    <property type="entry name" value="PHO85 CYCLIN-2-RELATED"/>
    <property type="match status" value="1"/>
</dbReference>
<feature type="region of interest" description="Disordered" evidence="1">
    <location>
        <begin position="612"/>
        <end position="641"/>
    </location>
</feature>
<reference evidence="3" key="1">
    <citation type="submission" date="2022-07" db="EMBL/GenBank/DDBJ databases">
        <title>Phylogenomic reconstructions and comparative analyses of Kickxellomycotina fungi.</title>
        <authorList>
            <person name="Reynolds N.K."/>
            <person name="Stajich J.E."/>
            <person name="Barry K."/>
            <person name="Grigoriev I.V."/>
            <person name="Crous P."/>
            <person name="Smith M.E."/>
        </authorList>
    </citation>
    <scope>NUCLEOTIDE SEQUENCE</scope>
    <source>
        <strain evidence="3">NBRC 32514</strain>
    </source>
</reference>
<dbReference type="Proteomes" id="UP001149813">
    <property type="component" value="Unassembled WGS sequence"/>
</dbReference>
<dbReference type="PANTHER" id="PTHR15615">
    <property type="match status" value="1"/>
</dbReference>
<feature type="compositionally biased region" description="Low complexity" evidence="1">
    <location>
        <begin position="615"/>
        <end position="634"/>
    </location>
</feature>
<feature type="region of interest" description="Disordered" evidence="1">
    <location>
        <begin position="199"/>
        <end position="230"/>
    </location>
</feature>
<dbReference type="GO" id="GO:0016538">
    <property type="term" value="F:cyclin-dependent protein serine/threonine kinase regulator activity"/>
    <property type="evidence" value="ECO:0007669"/>
    <property type="project" value="TreeGrafter"/>
</dbReference>
<organism evidence="3 4">
    <name type="scientific">Coemansia erecta</name>
    <dbReference type="NCBI Taxonomy" id="147472"/>
    <lineage>
        <taxon>Eukaryota</taxon>
        <taxon>Fungi</taxon>
        <taxon>Fungi incertae sedis</taxon>
        <taxon>Zoopagomycota</taxon>
        <taxon>Kickxellomycotina</taxon>
        <taxon>Kickxellomycetes</taxon>
        <taxon>Kickxellales</taxon>
        <taxon>Kickxellaceae</taxon>
        <taxon>Coemansia</taxon>
    </lineage>
</organism>
<evidence type="ECO:0000313" key="3">
    <source>
        <dbReference type="EMBL" id="KAJ1722549.1"/>
    </source>
</evidence>
<feature type="region of interest" description="Disordered" evidence="1">
    <location>
        <begin position="381"/>
        <end position="427"/>
    </location>
</feature>
<dbReference type="Pfam" id="PF00134">
    <property type="entry name" value="Cyclin_N"/>
    <property type="match status" value="1"/>
</dbReference>